<feature type="region of interest" description="Disordered" evidence="1">
    <location>
        <begin position="221"/>
        <end position="249"/>
    </location>
</feature>
<feature type="region of interest" description="Disordered" evidence="1">
    <location>
        <begin position="141"/>
        <end position="164"/>
    </location>
</feature>
<name>C0P5X9_MAIZE</name>
<proteinExistence type="evidence at transcript level"/>
<feature type="compositionally biased region" description="Basic residues" evidence="1">
    <location>
        <begin position="33"/>
        <end position="42"/>
    </location>
</feature>
<feature type="region of interest" description="Disordered" evidence="1">
    <location>
        <begin position="1"/>
        <end position="58"/>
    </location>
</feature>
<feature type="compositionally biased region" description="Low complexity" evidence="1">
    <location>
        <begin position="81"/>
        <end position="92"/>
    </location>
</feature>
<feature type="compositionally biased region" description="Basic and acidic residues" evidence="1">
    <location>
        <begin position="143"/>
        <end position="153"/>
    </location>
</feature>
<dbReference type="EMBL" id="BT063698">
    <property type="protein sequence ID" value="ACN28395.1"/>
    <property type="molecule type" value="mRNA"/>
</dbReference>
<reference evidence="2" key="2">
    <citation type="submission" date="2012-06" db="EMBL/GenBank/DDBJ databases">
        <authorList>
            <person name="Yu Y."/>
            <person name="Currie J."/>
            <person name="Lomeli R."/>
            <person name="Angelova A."/>
            <person name="Collura K."/>
            <person name="Wissotski M."/>
            <person name="Campos D."/>
            <person name="Kudrna D."/>
            <person name="Golser W."/>
            <person name="Ashely E."/>
            <person name="Descour A."/>
            <person name="Fernandes J."/>
            <person name="Soderlund C."/>
            <person name="Walbot V."/>
        </authorList>
    </citation>
    <scope>NUCLEOTIDE SEQUENCE</scope>
    <source>
        <strain evidence="2">B73</strain>
    </source>
</reference>
<reference evidence="2" key="1">
    <citation type="journal article" date="2009" name="PLoS Genet.">
        <title>Sequencing, mapping, and analysis of 27,455 maize full-length cDNAs.</title>
        <authorList>
            <person name="Soderlund C."/>
            <person name="Descour A."/>
            <person name="Kudrna D."/>
            <person name="Bomhoff M."/>
            <person name="Boyd L."/>
            <person name="Currie J."/>
            <person name="Angelova A."/>
            <person name="Collura K."/>
            <person name="Wissotski M."/>
            <person name="Ashley E."/>
            <person name="Morrow D."/>
            <person name="Fernandes J."/>
            <person name="Walbot V."/>
            <person name="Yu Y."/>
        </authorList>
    </citation>
    <scope>NUCLEOTIDE SEQUENCE</scope>
    <source>
        <strain evidence="2">B73</strain>
    </source>
</reference>
<dbReference type="AlphaFoldDB" id="C0P5X9"/>
<feature type="compositionally biased region" description="Low complexity" evidence="1">
    <location>
        <begin position="154"/>
        <end position="164"/>
    </location>
</feature>
<organism evidence="2">
    <name type="scientific">Zea mays</name>
    <name type="common">Maize</name>
    <dbReference type="NCBI Taxonomy" id="4577"/>
    <lineage>
        <taxon>Eukaryota</taxon>
        <taxon>Viridiplantae</taxon>
        <taxon>Streptophyta</taxon>
        <taxon>Embryophyta</taxon>
        <taxon>Tracheophyta</taxon>
        <taxon>Spermatophyta</taxon>
        <taxon>Magnoliopsida</taxon>
        <taxon>Liliopsida</taxon>
        <taxon>Poales</taxon>
        <taxon>Poaceae</taxon>
        <taxon>PACMAD clade</taxon>
        <taxon>Panicoideae</taxon>
        <taxon>Andropogonodae</taxon>
        <taxon>Andropogoneae</taxon>
        <taxon>Tripsacinae</taxon>
        <taxon>Zea</taxon>
    </lineage>
</organism>
<sequence>MARSPPVQEKRTWSEPFLVVAQTGHASTPASSHTRHRHRCRHGSSSTHAPPLPHDLHASLGMDAPLACAAGASPKQHDRASSASASQTQTAAPRGRSWSSVARRPAATASWLLATPTHAWHSAPAWRAFSSSSALRWSARSRPVSDARSRPDAARPTAASSARPCLRRASCSAARILSASSLTSASISMPWWCVHDDGMSRETTVAAPTATTLPLVDVAAPEPTARLRASTSGGTGSRRSVPAGGIPTR</sequence>
<feature type="region of interest" description="Disordered" evidence="1">
    <location>
        <begin position="70"/>
        <end position="101"/>
    </location>
</feature>
<evidence type="ECO:0000256" key="1">
    <source>
        <dbReference type="SAM" id="MobiDB-lite"/>
    </source>
</evidence>
<protein>
    <submittedName>
        <fullName evidence="2">Uncharacterized protein</fullName>
    </submittedName>
</protein>
<accession>C0P5X9</accession>
<evidence type="ECO:0000313" key="2">
    <source>
        <dbReference type="EMBL" id="ACN28395.1"/>
    </source>
</evidence>